<dbReference type="RefSeq" id="WP_224478656.1">
    <property type="nucleotide sequence ID" value="NZ_JAIUJS010000005.1"/>
</dbReference>
<evidence type="ECO:0000313" key="1">
    <source>
        <dbReference type="EMBL" id="MCA0153694.1"/>
    </source>
</evidence>
<proteinExistence type="predicted"/>
<evidence type="ECO:0000313" key="2">
    <source>
        <dbReference type="Proteomes" id="UP001198402"/>
    </source>
</evidence>
<keyword evidence="2" id="KW-1185">Reference proteome</keyword>
<reference evidence="2" key="1">
    <citation type="submission" date="2023-07" db="EMBL/GenBank/DDBJ databases">
        <authorList>
            <person name="Yue Y."/>
        </authorList>
    </citation>
    <scope>NUCLEOTIDE SEQUENCE [LARGE SCALE GENOMIC DNA]</scope>
    <source>
        <strain evidence="2">2Y89</strain>
    </source>
</reference>
<protein>
    <submittedName>
        <fullName evidence="1">Uncharacterized protein</fullName>
    </submittedName>
</protein>
<accession>A0ABS7Y193</accession>
<organism evidence="1 2">
    <name type="scientific">Winogradskyella vincentii</name>
    <dbReference type="NCBI Taxonomy" id="2877122"/>
    <lineage>
        <taxon>Bacteria</taxon>
        <taxon>Pseudomonadati</taxon>
        <taxon>Bacteroidota</taxon>
        <taxon>Flavobacteriia</taxon>
        <taxon>Flavobacteriales</taxon>
        <taxon>Flavobacteriaceae</taxon>
        <taxon>Winogradskyella</taxon>
    </lineage>
</organism>
<gene>
    <name evidence="1" type="ORF">LBV24_10740</name>
</gene>
<comment type="caution">
    <text evidence="1">The sequence shown here is derived from an EMBL/GenBank/DDBJ whole genome shotgun (WGS) entry which is preliminary data.</text>
</comment>
<dbReference type="Proteomes" id="UP001198402">
    <property type="component" value="Unassembled WGS sequence"/>
</dbReference>
<sequence length="151" mass="16948">MGFSLSKLKSAFGGNSKPTKPVDSIERIISEVENTPFGVSDSNVLFAGLNELGGYYFFQTVVVGSFKYKTFDGAKLIMKSDDFELELESDTLELESEPSQVAKRFITKIDFQIEESDIENLQSQRITELTLKTKKGDLSFTKYVGTQDEEE</sequence>
<dbReference type="EMBL" id="JAIUJS010000005">
    <property type="protein sequence ID" value="MCA0153694.1"/>
    <property type="molecule type" value="Genomic_DNA"/>
</dbReference>
<name>A0ABS7Y193_9FLAO</name>